<dbReference type="Proteomes" id="UP001373714">
    <property type="component" value="Unassembled WGS sequence"/>
</dbReference>
<comment type="caution">
    <text evidence="1">The sequence shown here is derived from an EMBL/GenBank/DDBJ whole genome shotgun (WGS) entry which is preliminary data.</text>
</comment>
<name>A0AAV9V2I0_9PEZI</name>
<dbReference type="SUPFAM" id="SSF52047">
    <property type="entry name" value="RNI-like"/>
    <property type="match status" value="1"/>
</dbReference>
<dbReference type="SUPFAM" id="SSF81383">
    <property type="entry name" value="F-box domain"/>
    <property type="match status" value="1"/>
</dbReference>
<keyword evidence="2" id="KW-1185">Reference proteome</keyword>
<organism evidence="1 2">
    <name type="scientific">Orbilia blumenaviensis</name>
    <dbReference type="NCBI Taxonomy" id="1796055"/>
    <lineage>
        <taxon>Eukaryota</taxon>
        <taxon>Fungi</taxon>
        <taxon>Dikarya</taxon>
        <taxon>Ascomycota</taxon>
        <taxon>Pezizomycotina</taxon>
        <taxon>Orbiliomycetes</taxon>
        <taxon>Orbiliales</taxon>
        <taxon>Orbiliaceae</taxon>
        <taxon>Orbilia</taxon>
    </lineage>
</organism>
<accession>A0AAV9V2I0</accession>
<dbReference type="AlphaFoldDB" id="A0AAV9V2I0"/>
<dbReference type="EMBL" id="JAVHNS010000005">
    <property type="protein sequence ID" value="KAK6354071.1"/>
    <property type="molecule type" value="Genomic_DNA"/>
</dbReference>
<evidence type="ECO:0000313" key="2">
    <source>
        <dbReference type="Proteomes" id="UP001373714"/>
    </source>
</evidence>
<dbReference type="InterPro" id="IPR036047">
    <property type="entry name" value="F-box-like_dom_sf"/>
</dbReference>
<evidence type="ECO:0000313" key="1">
    <source>
        <dbReference type="EMBL" id="KAK6354071.1"/>
    </source>
</evidence>
<proteinExistence type="predicted"/>
<reference evidence="1 2" key="1">
    <citation type="submission" date="2019-10" db="EMBL/GenBank/DDBJ databases">
        <authorList>
            <person name="Palmer J.M."/>
        </authorList>
    </citation>
    <scope>NUCLEOTIDE SEQUENCE [LARGE SCALE GENOMIC DNA]</scope>
    <source>
        <strain evidence="1 2">TWF730</strain>
    </source>
</reference>
<gene>
    <name evidence="1" type="ORF">TWF730_008489</name>
</gene>
<sequence>MSHRAGAPLAFTALPEEILLHTLTYVSESLEDTLAVSITCKKLNRIMRPLLYGTVLISPRKASSELGPVDAQATMDSLLSQVNLIAPYIQHFGLCKAEPALDLSREISRERVTEDLMLILAKIPPGQLRSLRWDGNFSYPESIAEHLQTYQKNLETLIIDLWCNTSYQDPKKVKFSLDIFAFRNVRHLCLYSSSMPFSNVQWLLANISKLLINLKTLAVMRSNRGYHLWTSTQPTDEGIYSRSRTSFEIIYPFLETLACDDDDFGSQLPHHLGLESISQFPNLRSLYSRLCLSSRWLSNFDPKVPILLTTLEVQDCIMTVLSKFLLAFQGLVNLDIAVSPGEDYLDDAPILHHAATLKRLVLWKTGRFGRSNQGLMPIPLPLMRSLGKGLERLQEFCALIPQATWTARSGFYPKASLDPTNKTND</sequence>
<protein>
    <recommendedName>
        <fullName evidence="3">F-box domain-containing protein</fullName>
    </recommendedName>
</protein>
<evidence type="ECO:0008006" key="3">
    <source>
        <dbReference type="Google" id="ProtNLM"/>
    </source>
</evidence>